<keyword evidence="3" id="KW-1185">Reference proteome</keyword>
<dbReference type="KEGG" id="mbai:MB901379_03829"/>
<dbReference type="EMBL" id="LR130759">
    <property type="protein sequence ID" value="VDM90233.1"/>
    <property type="molecule type" value="Genomic_DNA"/>
</dbReference>
<evidence type="ECO:0000313" key="3">
    <source>
        <dbReference type="Proteomes" id="UP000269998"/>
    </source>
</evidence>
<gene>
    <name evidence="2" type="ORF">MB901379_03829</name>
</gene>
<evidence type="ECO:0000313" key="2">
    <source>
        <dbReference type="EMBL" id="VDM90233.1"/>
    </source>
</evidence>
<organism evidence="2 3">
    <name type="scientific">Mycobacterium basiliense</name>
    <dbReference type="NCBI Taxonomy" id="2094119"/>
    <lineage>
        <taxon>Bacteria</taxon>
        <taxon>Bacillati</taxon>
        <taxon>Actinomycetota</taxon>
        <taxon>Actinomycetes</taxon>
        <taxon>Mycobacteriales</taxon>
        <taxon>Mycobacteriaceae</taxon>
        <taxon>Mycobacterium</taxon>
    </lineage>
</organism>
<feature type="region of interest" description="Disordered" evidence="1">
    <location>
        <begin position="1"/>
        <end position="27"/>
    </location>
</feature>
<name>A0A447GIE2_9MYCO</name>
<sequence>MVSDMLSCQGGTFRHVNGRTGPGPGAAARADTLVWVRPSAIRSRSAQ</sequence>
<reference evidence="3" key="1">
    <citation type="submission" date="2018-02" db="EMBL/GenBank/DDBJ databases">
        <authorList>
            <person name="Seth-Smith MB H."/>
            <person name="Seth-Smith H."/>
        </authorList>
    </citation>
    <scope>NUCLEOTIDE SEQUENCE [LARGE SCALE GENOMIC DNA]</scope>
</reference>
<evidence type="ECO:0000256" key="1">
    <source>
        <dbReference type="SAM" id="MobiDB-lite"/>
    </source>
</evidence>
<dbReference type="AlphaFoldDB" id="A0A447GIE2"/>
<proteinExistence type="predicted"/>
<accession>A0A447GIE2</accession>
<dbReference type="Proteomes" id="UP000269998">
    <property type="component" value="Chromosome"/>
</dbReference>
<protein>
    <submittedName>
        <fullName evidence="2">Uncharacterized protein</fullName>
    </submittedName>
</protein>